<dbReference type="InterPro" id="IPR011990">
    <property type="entry name" value="TPR-like_helical_dom_sf"/>
</dbReference>
<evidence type="ECO:0000256" key="2">
    <source>
        <dbReference type="ARBA" id="ARBA00010734"/>
    </source>
</evidence>
<dbReference type="EMBL" id="CP119877">
    <property type="protein sequence ID" value="WFD33798.1"/>
    <property type="molecule type" value="Genomic_DNA"/>
</dbReference>
<keyword evidence="3" id="KW-0698">rRNA processing</keyword>
<dbReference type="SMART" id="SM00386">
    <property type="entry name" value="HAT"/>
    <property type="match status" value="4"/>
</dbReference>
<evidence type="ECO:0000256" key="1">
    <source>
        <dbReference type="ARBA" id="ARBA00004604"/>
    </source>
</evidence>
<comment type="similarity">
    <text evidence="2">Belongs to the UTP6 family.</text>
</comment>
<keyword evidence="5" id="KW-0539">Nucleus</keyword>
<dbReference type="GO" id="GO:0034388">
    <property type="term" value="C:Pwp2p-containing subcomplex of 90S preribosome"/>
    <property type="evidence" value="ECO:0007669"/>
    <property type="project" value="TreeGrafter"/>
</dbReference>
<gene>
    <name evidence="8" type="primary">UTP6</name>
    <name evidence="8" type="ORF">MCUN1_000618</name>
</gene>
<dbReference type="Gene3D" id="1.25.40.10">
    <property type="entry name" value="Tetratricopeptide repeat domain"/>
    <property type="match status" value="1"/>
</dbReference>
<evidence type="ECO:0000256" key="6">
    <source>
        <dbReference type="SAM" id="MobiDB-lite"/>
    </source>
</evidence>
<comment type="subcellular location">
    <subcellularLocation>
        <location evidence="1">Nucleus</location>
        <location evidence="1">Nucleolus</location>
    </subcellularLocation>
</comment>
<keyword evidence="4" id="KW-0677">Repeat</keyword>
<organism evidence="8 9">
    <name type="scientific">Malassezia cuniculi</name>
    <dbReference type="NCBI Taxonomy" id="948313"/>
    <lineage>
        <taxon>Eukaryota</taxon>
        <taxon>Fungi</taxon>
        <taxon>Dikarya</taxon>
        <taxon>Basidiomycota</taxon>
        <taxon>Ustilaginomycotina</taxon>
        <taxon>Malasseziomycetes</taxon>
        <taxon>Malasseziales</taxon>
        <taxon>Malasseziaceae</taxon>
        <taxon>Malassezia</taxon>
    </lineage>
</organism>
<evidence type="ECO:0000313" key="8">
    <source>
        <dbReference type="EMBL" id="WFD33798.1"/>
    </source>
</evidence>
<feature type="compositionally biased region" description="Basic and acidic residues" evidence="6">
    <location>
        <begin position="34"/>
        <end position="44"/>
    </location>
</feature>
<evidence type="ECO:0000256" key="5">
    <source>
        <dbReference type="ARBA" id="ARBA00023242"/>
    </source>
</evidence>
<dbReference type="Pfam" id="PF08640">
    <property type="entry name" value="U3_assoc_6"/>
    <property type="match status" value="1"/>
</dbReference>
<feature type="region of interest" description="Disordered" evidence="6">
    <location>
        <begin position="1"/>
        <end position="81"/>
    </location>
</feature>
<feature type="compositionally biased region" description="Acidic residues" evidence="6">
    <location>
        <begin position="595"/>
        <end position="608"/>
    </location>
</feature>
<feature type="compositionally biased region" description="Polar residues" evidence="6">
    <location>
        <begin position="7"/>
        <end position="18"/>
    </location>
</feature>
<reference evidence="8" key="1">
    <citation type="submission" date="2023-03" db="EMBL/GenBank/DDBJ databases">
        <title>Mating type loci evolution in Malassezia.</title>
        <authorList>
            <person name="Coelho M.A."/>
        </authorList>
    </citation>
    <scope>NUCLEOTIDE SEQUENCE</scope>
    <source>
        <strain evidence="8">CBS 11721</strain>
    </source>
</reference>
<protein>
    <submittedName>
        <fullName evidence="8">U3 snoRNP protein</fullName>
    </submittedName>
</protein>
<evidence type="ECO:0000259" key="7">
    <source>
        <dbReference type="Pfam" id="PF08640"/>
    </source>
</evidence>
<evidence type="ECO:0000313" key="9">
    <source>
        <dbReference type="Proteomes" id="UP001219933"/>
    </source>
</evidence>
<dbReference type="AlphaFoldDB" id="A0AAF0ENE3"/>
<feature type="region of interest" description="Disordered" evidence="6">
    <location>
        <begin position="593"/>
        <end position="621"/>
    </location>
</feature>
<dbReference type="InterPro" id="IPR003107">
    <property type="entry name" value="HAT"/>
</dbReference>
<sequence length="1231" mass="136182">MLRVTAVRTTSRLLSTSARLHASGTPPSTPPPQPKDRKVEEPAVKKPSFTQSTSEAAAAANAQPLPYLTHPLGVDKRPTSKKLTFAERHPEWFDRDARMEDRRKIVKEATRGYFHDFHAMRAHGGKTWRAPSTMIRQDRALYFPDIKGTALSDSSTKHTTDLFHEKVSIVSILTSKVSEEHTRSFYTQAVERFASNANFQLVQINLQENALKAYLISLFLSSLRKQIPPKDQATYLLSSQNMDAVRENIGMENKHVGYTYLVGPDGKIRWAGCGFAESDEERALTACTAVLLDRLPGTKMQYSLERSLPQLQLLDREGLLSKEELRSITSQRSDFEARLVRRRAEKQDFVLYLEFEENFNKFVTLRARQREREAHAYAKEHGDRSKLLPRNFFSKQAASYSATCISIYERLVRKFRWDVDSWERYLSWAQSRKMRVVTGRVYARAIALHPKVVSLWLQAADYELNDNGDTTTARSLLQRALRMNTLDSDAVDARESKLQKTSSGAARAVGSISWEPTEYERNVLRLWIEYFRMELVFIERLRRRWKVLGMEVNMQGPAGSSAGGFAAATKAARSVAVEAAPVDEEAAQIEREVQDEVPEADDEQEEEDHVPSVAPAQGNSVPDGHRRIMQGAIPLVLLKSAQESVPSALQLLLYAALLQLFAAFPFFDSTALSNGHVACLDTSSSRNGDALRARLCGAVLEALESVAARWGAEGQMLANVIASIQPMLCPHGSGAVSGSSASDELDKNILLHRASKINAQYSEPIDALYAYAQPPTDLRELAEGQNWDTSRGVLFVTSLLSQNMVERRVRVAEDSDSLSAVSDDVAVEWQPTELSALYTRTGVLPELIEQLVASLRARLAKDPNEMLAVCAIALLRMLANTTRSGIEEENLLRYLRHVETRLVREYQQGRPWLALVRLVPQWRDVKDGADATALAGELSELAASGVCGAFLLSARIAAIAREGGQEVTGVDAALAADWSGADEGVAAWKSVLAQCTTVAAFGESDPSWAVLLLWLESERVAAIGSDVVCSNSARVALWSGYLGWVQSTASTSGKEAAAQWAWDLYLGAVKQTGAILASSQLVGSARIDAQRLHDSVVKRMYLFSPAAAPVFAGSDQAARDAALRSLFASSTASTVCWLEIARLERVHGDISGHAKQQPSKRVVRLYEHAVQQSERDADVVTTWIEYLTYLVSESIPDAMKQLPRATEHVKHIGGAAAADRLERGWQQIVSS</sequence>
<dbReference type="GO" id="GO:0032040">
    <property type="term" value="C:small-subunit processome"/>
    <property type="evidence" value="ECO:0007669"/>
    <property type="project" value="TreeGrafter"/>
</dbReference>
<evidence type="ECO:0000256" key="3">
    <source>
        <dbReference type="ARBA" id="ARBA00022552"/>
    </source>
</evidence>
<dbReference type="PANTHER" id="PTHR23271">
    <property type="entry name" value="HEPATOCELLULAR CARCINOMA-ASSOCIATED ANTIGEN 66"/>
    <property type="match status" value="1"/>
</dbReference>
<dbReference type="InterPro" id="IPR055347">
    <property type="entry name" value="UTP6_N"/>
</dbReference>
<accession>A0AAF0ENE3</accession>
<dbReference type="InterPro" id="IPR007849">
    <property type="entry name" value="ATP10"/>
</dbReference>
<keyword evidence="9" id="KW-1185">Reference proteome</keyword>
<dbReference type="InterPro" id="IPR013949">
    <property type="entry name" value="Utp6"/>
</dbReference>
<dbReference type="GO" id="GO:0000462">
    <property type="term" value="P:maturation of SSU-rRNA from tricistronic rRNA transcript (SSU-rRNA, 5.8S rRNA, LSU-rRNA)"/>
    <property type="evidence" value="ECO:0007669"/>
    <property type="project" value="InterPro"/>
</dbReference>
<dbReference type="Proteomes" id="UP001219933">
    <property type="component" value="Chromosome 1"/>
</dbReference>
<feature type="domain" description="U3 small nucleolar RNA-associated protein 6 N-terminal" evidence="7">
    <location>
        <begin position="304"/>
        <end position="374"/>
    </location>
</feature>
<dbReference type="PANTHER" id="PTHR23271:SF1">
    <property type="entry name" value="U3 SMALL NUCLEOLAR RNA-ASSOCIATED PROTEIN 6 HOMOLOG"/>
    <property type="match status" value="1"/>
</dbReference>
<dbReference type="SUPFAM" id="SSF48452">
    <property type="entry name" value="TPR-like"/>
    <property type="match status" value="1"/>
</dbReference>
<name>A0AAF0ENE3_9BASI</name>
<dbReference type="GO" id="GO:0030515">
    <property type="term" value="F:snoRNA binding"/>
    <property type="evidence" value="ECO:0007669"/>
    <property type="project" value="InterPro"/>
</dbReference>
<dbReference type="Pfam" id="PF05176">
    <property type="entry name" value="ATP-synt_10"/>
    <property type="match status" value="1"/>
</dbReference>
<evidence type="ECO:0000256" key="4">
    <source>
        <dbReference type="ARBA" id="ARBA00022737"/>
    </source>
</evidence>
<proteinExistence type="inferred from homology"/>